<dbReference type="InterPro" id="IPR000626">
    <property type="entry name" value="Ubiquitin-like_dom"/>
</dbReference>
<gene>
    <name evidence="2" type="ORF">MAR_024808</name>
</gene>
<sequence>MASNGIDVYVKLPSGKAIELKQLPANTVRDIAQKVAEIEKVPERRVRLKYQGKTLDKNKTIGFLGICAETILKGEVLFPKDIQISIKHADTQHMETVQSTDTMVEVKGKIATATAVGFDEETEAVNEEIKDELMSTFDARDRPVEVVFCFDTTGSMYSCIERVRRDLQETCSRLLSEIPGIRIGIMANGDYSDSKVYVVRYVDLTTNVNDVCNFANTVPRTGGGGNGGEAYEWALRRAQQLDWSENSAKALVMIGDEPPHHKNYTDQHLFWMDELDVLIGMGVKVYGVQAMSETESTPFYQELSDRSGGFYLKMKDFKLITDMFLAVCYREADDGQLEEFVEEVEREGRMCEDTKEMLDTLVDKGASGSDQSSPARKIKQERYVAQPWWDPSLLTKRDNPEYKYQPDVDSWVRADRFQTSYSTSSFVYTNNNATKKKPRLTRFLNIFKKSRD</sequence>
<dbReference type="EMBL" id="CP111014">
    <property type="protein sequence ID" value="WAR00436.1"/>
    <property type="molecule type" value="Genomic_DNA"/>
</dbReference>
<dbReference type="SUPFAM" id="SSF54236">
    <property type="entry name" value="Ubiquitin-like"/>
    <property type="match status" value="1"/>
</dbReference>
<dbReference type="SUPFAM" id="SSF53300">
    <property type="entry name" value="vWA-like"/>
    <property type="match status" value="1"/>
</dbReference>
<dbReference type="CDD" id="cd17039">
    <property type="entry name" value="Ubl_ubiquitin_like"/>
    <property type="match status" value="1"/>
</dbReference>
<accession>A0ABY7DVU9</accession>
<feature type="domain" description="Ubiquitin-like" evidence="1">
    <location>
        <begin position="6"/>
        <end position="66"/>
    </location>
</feature>
<dbReference type="PANTHER" id="PTHR47824">
    <property type="entry name" value="UBIQUITIN-LIKE DOMAIN-CONTAINING PROTEIN"/>
    <property type="match status" value="1"/>
</dbReference>
<dbReference type="Proteomes" id="UP001164746">
    <property type="component" value="Chromosome 3"/>
</dbReference>
<proteinExistence type="predicted"/>
<dbReference type="CDD" id="cd00198">
    <property type="entry name" value="vWFA"/>
    <property type="match status" value="1"/>
</dbReference>
<dbReference type="PROSITE" id="PS50053">
    <property type="entry name" value="UBIQUITIN_2"/>
    <property type="match status" value="1"/>
</dbReference>
<reference evidence="2" key="1">
    <citation type="submission" date="2022-11" db="EMBL/GenBank/DDBJ databases">
        <title>Centuries of genome instability and evolution in soft-shell clam transmissible cancer (bioRxiv).</title>
        <authorList>
            <person name="Hart S.F.M."/>
            <person name="Yonemitsu M.A."/>
            <person name="Giersch R.M."/>
            <person name="Beal B.F."/>
            <person name="Arriagada G."/>
            <person name="Davis B.W."/>
            <person name="Ostrander E.A."/>
            <person name="Goff S.P."/>
            <person name="Metzger M.J."/>
        </authorList>
    </citation>
    <scope>NUCLEOTIDE SEQUENCE</scope>
    <source>
        <strain evidence="2">MELC-2E11</strain>
        <tissue evidence="2">Siphon/mantle</tissue>
    </source>
</reference>
<dbReference type="InterPro" id="IPR029071">
    <property type="entry name" value="Ubiquitin-like_domsf"/>
</dbReference>
<evidence type="ECO:0000259" key="1">
    <source>
        <dbReference type="PROSITE" id="PS50053"/>
    </source>
</evidence>
<keyword evidence="3" id="KW-1185">Reference proteome</keyword>
<organism evidence="2 3">
    <name type="scientific">Mya arenaria</name>
    <name type="common">Soft-shell clam</name>
    <dbReference type="NCBI Taxonomy" id="6604"/>
    <lineage>
        <taxon>Eukaryota</taxon>
        <taxon>Metazoa</taxon>
        <taxon>Spiralia</taxon>
        <taxon>Lophotrochozoa</taxon>
        <taxon>Mollusca</taxon>
        <taxon>Bivalvia</taxon>
        <taxon>Autobranchia</taxon>
        <taxon>Heteroconchia</taxon>
        <taxon>Euheterodonta</taxon>
        <taxon>Imparidentia</taxon>
        <taxon>Neoheterodontei</taxon>
        <taxon>Myida</taxon>
        <taxon>Myoidea</taxon>
        <taxon>Myidae</taxon>
        <taxon>Mya</taxon>
    </lineage>
</organism>
<dbReference type="PANTHER" id="PTHR47824:SF3">
    <property type="entry name" value="UBIQUITIN-LIKE DOMAIN-CONTAINING PROTEIN"/>
    <property type="match status" value="1"/>
</dbReference>
<dbReference type="InterPro" id="IPR036465">
    <property type="entry name" value="vWFA_dom_sf"/>
</dbReference>
<evidence type="ECO:0000313" key="3">
    <source>
        <dbReference type="Proteomes" id="UP001164746"/>
    </source>
</evidence>
<dbReference type="Gene3D" id="3.10.20.90">
    <property type="entry name" value="Phosphatidylinositol 3-kinase Catalytic Subunit, Chain A, domain 1"/>
    <property type="match status" value="1"/>
</dbReference>
<dbReference type="Gene3D" id="3.40.50.410">
    <property type="entry name" value="von Willebrand factor, type A domain"/>
    <property type="match status" value="1"/>
</dbReference>
<protein>
    <recommendedName>
        <fullName evidence="1">Ubiquitin-like domain-containing protein</fullName>
    </recommendedName>
</protein>
<dbReference type="Pfam" id="PF00240">
    <property type="entry name" value="ubiquitin"/>
    <property type="match status" value="1"/>
</dbReference>
<name>A0ABY7DVU9_MYAAR</name>
<evidence type="ECO:0000313" key="2">
    <source>
        <dbReference type="EMBL" id="WAR00436.1"/>
    </source>
</evidence>